<dbReference type="RefSeq" id="XP_043168954.1">
    <property type="nucleotide sequence ID" value="XM_043313019.1"/>
</dbReference>
<dbReference type="InterPro" id="IPR001853">
    <property type="entry name" value="DSBA-like_thioredoxin_dom"/>
</dbReference>
<comment type="caution">
    <text evidence="2">The sequence shown here is derived from an EMBL/GenBank/DDBJ whole genome shotgun (WGS) entry which is preliminary data.</text>
</comment>
<evidence type="ECO:0000259" key="1">
    <source>
        <dbReference type="Pfam" id="PF01323"/>
    </source>
</evidence>
<dbReference type="AlphaFoldDB" id="A0A8J2N6A1"/>
<dbReference type="GO" id="GO:0004602">
    <property type="term" value="F:glutathione peroxidase activity"/>
    <property type="evidence" value="ECO:0007669"/>
    <property type="project" value="TreeGrafter"/>
</dbReference>
<evidence type="ECO:0000313" key="2">
    <source>
        <dbReference type="EMBL" id="CAG5159075.1"/>
    </source>
</evidence>
<feature type="domain" description="DSBA-like thioredoxin" evidence="1">
    <location>
        <begin position="258"/>
        <end position="470"/>
    </location>
</feature>
<dbReference type="SUPFAM" id="SSF52833">
    <property type="entry name" value="Thioredoxin-like"/>
    <property type="match status" value="2"/>
</dbReference>
<dbReference type="GO" id="GO:0006749">
    <property type="term" value="P:glutathione metabolic process"/>
    <property type="evidence" value="ECO:0007669"/>
    <property type="project" value="TreeGrafter"/>
</dbReference>
<dbReference type="GO" id="GO:0005777">
    <property type="term" value="C:peroxisome"/>
    <property type="evidence" value="ECO:0007669"/>
    <property type="project" value="TreeGrafter"/>
</dbReference>
<organism evidence="2 3">
    <name type="scientific">Alternaria atra</name>
    <dbReference type="NCBI Taxonomy" id="119953"/>
    <lineage>
        <taxon>Eukaryota</taxon>
        <taxon>Fungi</taxon>
        <taxon>Dikarya</taxon>
        <taxon>Ascomycota</taxon>
        <taxon>Pezizomycotina</taxon>
        <taxon>Dothideomycetes</taxon>
        <taxon>Pleosporomycetidae</taxon>
        <taxon>Pleosporales</taxon>
        <taxon>Pleosporineae</taxon>
        <taxon>Pleosporaceae</taxon>
        <taxon>Alternaria</taxon>
        <taxon>Alternaria sect. Ulocladioides</taxon>
    </lineage>
</organism>
<dbReference type="OrthoDB" id="4664297at2759"/>
<reference evidence="2" key="1">
    <citation type="submission" date="2021-05" db="EMBL/GenBank/DDBJ databases">
        <authorList>
            <person name="Stam R."/>
        </authorList>
    </citation>
    <scope>NUCLEOTIDE SEQUENCE</scope>
    <source>
        <strain evidence="2">CS162</strain>
    </source>
</reference>
<feature type="domain" description="DSBA-like thioredoxin" evidence="1">
    <location>
        <begin position="10"/>
        <end position="216"/>
    </location>
</feature>
<evidence type="ECO:0000313" key="3">
    <source>
        <dbReference type="Proteomes" id="UP000676310"/>
    </source>
</evidence>
<dbReference type="InterPro" id="IPR036249">
    <property type="entry name" value="Thioredoxin-like_sf"/>
</dbReference>
<dbReference type="PANTHER" id="PTHR42943:SF2">
    <property type="entry name" value="GLUTATHIONE S-TRANSFERASE KAPPA 1"/>
    <property type="match status" value="1"/>
</dbReference>
<dbReference type="Proteomes" id="UP000676310">
    <property type="component" value="Unassembled WGS sequence"/>
</dbReference>
<sequence length="496" mass="55226">MLPTNPQRILEFNYDISCPFAYIASTRVLLLAHRTNATLIYKPVLLGAIYRATAAPQGAGGSASDVFNSAKKAVTAQGMQRTLRRYNIRYNPPPQHPRKTVNALRLLYCVTDQEKRRMLTDRLFQAYWVEGKDVNSNATLLQIASECGIKNMGEECFANADARKALETSTAEAIERGAFGVPGFWIPSAVWTNIDGGKREGRFFWGQDRMHFVEATLLSLSSSSSSSSPGKPWRTVPALKSLMPRCVPNDTPHGRVKLEFWFDFSSPWAFLAYTQLERLKTTFGKDLEIVMKPFLLGILFREIGAPNLPMAAISPAKALWSKQDHADWTEYWNAVNTQDAGKEDSIEEVKFYWADVFPIRTPTVLRVALVKPETTKLLFEACWSHNQNVSDDSVLRTVLDKGGFNGTDLIARANEPAVKARLRTATAEAKELGLCGVPTYRVLRQTNDGEWKAVGGLVWGQDETNIVEDLIAGWNPESSGEVARVTREAKGATSKL</sequence>
<dbReference type="InterPro" id="IPR051924">
    <property type="entry name" value="GST_Kappa/NadH"/>
</dbReference>
<accession>A0A8J2N6A1</accession>
<proteinExistence type="predicted"/>
<keyword evidence="3" id="KW-1185">Reference proteome</keyword>
<name>A0A8J2N6A1_9PLEO</name>
<dbReference type="Pfam" id="PF01323">
    <property type="entry name" value="DSBA"/>
    <property type="match status" value="2"/>
</dbReference>
<protein>
    <recommendedName>
        <fullName evidence="1">DSBA-like thioredoxin domain-containing protein</fullName>
    </recommendedName>
</protein>
<gene>
    <name evidence="2" type="ORF">ALTATR162_LOCUS5400</name>
</gene>
<dbReference type="PANTHER" id="PTHR42943">
    <property type="entry name" value="GLUTATHIONE S-TRANSFERASE KAPPA"/>
    <property type="match status" value="1"/>
</dbReference>
<dbReference type="GO" id="GO:0004364">
    <property type="term" value="F:glutathione transferase activity"/>
    <property type="evidence" value="ECO:0007669"/>
    <property type="project" value="TreeGrafter"/>
</dbReference>
<dbReference type="GeneID" id="67017175"/>
<dbReference type="Gene3D" id="3.40.30.10">
    <property type="entry name" value="Glutaredoxin"/>
    <property type="match status" value="2"/>
</dbReference>
<dbReference type="GO" id="GO:0005739">
    <property type="term" value="C:mitochondrion"/>
    <property type="evidence" value="ECO:0007669"/>
    <property type="project" value="TreeGrafter"/>
</dbReference>
<dbReference type="EMBL" id="CAJRGZ010000019">
    <property type="protein sequence ID" value="CAG5159075.1"/>
    <property type="molecule type" value="Genomic_DNA"/>
</dbReference>